<keyword evidence="3" id="KW-0808">Transferase</keyword>
<evidence type="ECO:0000256" key="4">
    <source>
        <dbReference type="ARBA" id="ARBA00022898"/>
    </source>
</evidence>
<comment type="cofactor">
    <cofactor evidence="1 5">
        <name>pyridoxal 5'-phosphate</name>
        <dbReference type="ChEBI" id="CHEBI:597326"/>
    </cofactor>
</comment>
<dbReference type="EMBL" id="JANVFT010000018">
    <property type="protein sequence ID" value="KAJ4498015.1"/>
    <property type="molecule type" value="Genomic_DNA"/>
</dbReference>
<dbReference type="Gene3D" id="3.40.640.10">
    <property type="entry name" value="Type I PLP-dependent aspartate aminotransferase-like (Major domain)"/>
    <property type="match status" value="1"/>
</dbReference>
<dbReference type="CDD" id="cd00614">
    <property type="entry name" value="CGS_like"/>
    <property type="match status" value="1"/>
</dbReference>
<dbReference type="PIRSF" id="PIRSF001434">
    <property type="entry name" value="CGS"/>
    <property type="match status" value="1"/>
</dbReference>
<dbReference type="InterPro" id="IPR015421">
    <property type="entry name" value="PyrdxlP-dep_Trfase_major"/>
</dbReference>
<keyword evidence="4 5" id="KW-0663">Pyridoxal phosphate</keyword>
<evidence type="ECO:0000313" key="7">
    <source>
        <dbReference type="Proteomes" id="UP001150217"/>
    </source>
</evidence>
<name>A0ABQ8VRC7_9AGAR</name>
<gene>
    <name evidence="6" type="ORF">C8R41DRAFT_820528</name>
</gene>
<dbReference type="InterPro" id="IPR006235">
    <property type="entry name" value="OAc-hSer/O-AcSer_sulfhydrylase"/>
</dbReference>
<organism evidence="6 7">
    <name type="scientific">Lentinula lateritia</name>
    <dbReference type="NCBI Taxonomy" id="40482"/>
    <lineage>
        <taxon>Eukaryota</taxon>
        <taxon>Fungi</taxon>
        <taxon>Dikarya</taxon>
        <taxon>Basidiomycota</taxon>
        <taxon>Agaricomycotina</taxon>
        <taxon>Agaricomycetes</taxon>
        <taxon>Agaricomycetidae</taxon>
        <taxon>Agaricales</taxon>
        <taxon>Marasmiineae</taxon>
        <taxon>Omphalotaceae</taxon>
        <taxon>Lentinula</taxon>
    </lineage>
</organism>
<dbReference type="Gene3D" id="3.90.1150.10">
    <property type="entry name" value="Aspartate Aminotransferase, domain 1"/>
    <property type="match status" value="1"/>
</dbReference>
<dbReference type="SUPFAM" id="SSF53383">
    <property type="entry name" value="PLP-dependent transferases"/>
    <property type="match status" value="1"/>
</dbReference>
<dbReference type="InterPro" id="IPR000277">
    <property type="entry name" value="Cys/Met-Metab_PyrdxlP-dep_enz"/>
</dbReference>
<evidence type="ECO:0000256" key="2">
    <source>
        <dbReference type="ARBA" id="ARBA00009077"/>
    </source>
</evidence>
<evidence type="ECO:0000313" key="6">
    <source>
        <dbReference type="EMBL" id="KAJ4498015.1"/>
    </source>
</evidence>
<protein>
    <submittedName>
        <fullName evidence="6">O-acetylhomoserine-lyase</fullName>
    </submittedName>
</protein>
<keyword evidence="7" id="KW-1185">Reference proteome</keyword>
<accession>A0ABQ8VRC7</accession>
<comment type="similarity">
    <text evidence="2 5">Belongs to the trans-sulfuration enzymes family.</text>
</comment>
<evidence type="ECO:0000256" key="1">
    <source>
        <dbReference type="ARBA" id="ARBA00001933"/>
    </source>
</evidence>
<dbReference type="PROSITE" id="PS00868">
    <property type="entry name" value="CYS_MET_METAB_PP"/>
    <property type="match status" value="1"/>
</dbReference>
<evidence type="ECO:0000256" key="5">
    <source>
        <dbReference type="RuleBase" id="RU362118"/>
    </source>
</evidence>
<dbReference type="PANTHER" id="PTHR43797">
    <property type="entry name" value="HOMOCYSTEINE/CYSTEINE SYNTHASE"/>
    <property type="match status" value="1"/>
</dbReference>
<dbReference type="InterPro" id="IPR015422">
    <property type="entry name" value="PyrdxlP-dep_Trfase_small"/>
</dbReference>
<proteinExistence type="inferred from homology"/>
<dbReference type="Pfam" id="PF01053">
    <property type="entry name" value="Cys_Met_Meta_PP"/>
    <property type="match status" value="1"/>
</dbReference>
<evidence type="ECO:0000256" key="3">
    <source>
        <dbReference type="ARBA" id="ARBA00022679"/>
    </source>
</evidence>
<dbReference type="InterPro" id="IPR054542">
    <property type="entry name" value="Cys_met_metab_PP"/>
</dbReference>
<comment type="caution">
    <text evidence="6">The sequence shown here is derived from an EMBL/GenBank/DDBJ whole genome shotgun (WGS) entry which is preliminary data.</text>
</comment>
<reference evidence="6" key="1">
    <citation type="submission" date="2022-08" db="EMBL/GenBank/DDBJ databases">
        <title>A Global Phylogenomic Analysis of the Shiitake Genus Lentinula.</title>
        <authorList>
            <consortium name="DOE Joint Genome Institute"/>
            <person name="Sierra-Patev S."/>
            <person name="Min B."/>
            <person name="Naranjo-Ortiz M."/>
            <person name="Looney B."/>
            <person name="Konkel Z."/>
            <person name="Slot J.C."/>
            <person name="Sakamoto Y."/>
            <person name="Steenwyk J.L."/>
            <person name="Rokas A."/>
            <person name="Carro J."/>
            <person name="Camarero S."/>
            <person name="Ferreira P."/>
            <person name="Molpeceres G."/>
            <person name="Ruiz-Duenas F.J."/>
            <person name="Serrano A."/>
            <person name="Henrissat B."/>
            <person name="Drula E."/>
            <person name="Hughes K.W."/>
            <person name="Mata J.L."/>
            <person name="Ishikawa N.K."/>
            <person name="Vargas-Isla R."/>
            <person name="Ushijima S."/>
            <person name="Smith C.A."/>
            <person name="Ahrendt S."/>
            <person name="Andreopoulos W."/>
            <person name="He G."/>
            <person name="Labutti K."/>
            <person name="Lipzen A."/>
            <person name="Ng V."/>
            <person name="Riley R."/>
            <person name="Sandor L."/>
            <person name="Barry K."/>
            <person name="Martinez A.T."/>
            <person name="Xiao Y."/>
            <person name="Gibbons J.G."/>
            <person name="Terashima K."/>
            <person name="Grigoriev I.V."/>
            <person name="Hibbett D.S."/>
        </authorList>
    </citation>
    <scope>NUCLEOTIDE SEQUENCE</scope>
    <source>
        <strain evidence="6">RHP3577 ss4</strain>
    </source>
</reference>
<dbReference type="NCBIfam" id="TIGR01326">
    <property type="entry name" value="OAH_OAS_sulfhy"/>
    <property type="match status" value="1"/>
</dbReference>
<dbReference type="PANTHER" id="PTHR43797:SF2">
    <property type="entry name" value="HOMOCYSTEINE_CYSTEINE SYNTHASE"/>
    <property type="match status" value="1"/>
</dbReference>
<dbReference type="InterPro" id="IPR015424">
    <property type="entry name" value="PyrdxlP-dep_Trfase"/>
</dbReference>
<dbReference type="Proteomes" id="UP001150217">
    <property type="component" value="Unassembled WGS sequence"/>
</dbReference>
<sequence>MPDILPPPPPPPHISNNAITSREPGFETRQLHAGYDLDITSSKSRAVPIFATTSFVFRDTDHAASVFGMETPGFAYSRMSNPTVDVFEKRIAALEGGFAAVGAASGQAAGFMAIATLADTGDNVVSSANLFGGTFIQFKYLFKKFGITFKFITDENPETYDAAVDERTKAIFVESIVNPTSKISPLPSLSKIAQKHKIPFIVDNTCGAGGYVIRPFDHGADIIVTSATKYLGGHGTTIGGCIIDSGKFDWVASGKFPGLTEPSDPSHGIKFVDQFGQRAFTVKLRMEILRDLGATLNPFAAFLLLQGIETLSLRMQKHSENALALARWLEKHPCVAWVLYPGLESFPSHDLAKEIMRPNVFGGILSFGVKGDPTNGKKTVDKLKLASLLSNIGDSKTLVIHPASTTHGALSPKELSESGVTADLIRVCVGTESIEDIIGDFSQAIDTVFPHSRM</sequence>